<dbReference type="GeneID" id="37168586"/>
<sequence length="84" mass="9591">MQSYWANFIKNGNPNGEELTYWPPSKEDATTMWLGDSWGAGKAAEPTRIDLIRSWFSQNVEWCLGWVGLWDIICPMAIADFAYA</sequence>
<evidence type="ECO:0000313" key="2">
    <source>
        <dbReference type="Proteomes" id="UP000249526"/>
    </source>
</evidence>
<accession>A0A8G1R1Z5</accession>
<dbReference type="Proteomes" id="UP000249526">
    <property type="component" value="Unassembled WGS sequence"/>
</dbReference>
<dbReference type="Gene3D" id="3.40.50.1820">
    <property type="entry name" value="alpha/beta hydrolase"/>
    <property type="match status" value="1"/>
</dbReference>
<dbReference type="EMBL" id="KZ825065">
    <property type="protein sequence ID" value="RAH56325.1"/>
    <property type="molecule type" value="Genomic_DNA"/>
</dbReference>
<dbReference type="AlphaFoldDB" id="A0A8G1R1Z5"/>
<protein>
    <recommendedName>
        <fullName evidence="3">Carboxylesterase type B domain-containing protein</fullName>
    </recommendedName>
</protein>
<keyword evidence="2" id="KW-1185">Reference proteome</keyword>
<reference evidence="1 2" key="1">
    <citation type="submission" date="2018-02" db="EMBL/GenBank/DDBJ databases">
        <title>The genomes of Aspergillus section Nigri reveals drivers in fungal speciation.</title>
        <authorList>
            <consortium name="DOE Joint Genome Institute"/>
            <person name="Vesth T.C."/>
            <person name="Nybo J."/>
            <person name="Theobald S."/>
            <person name="Brandl J."/>
            <person name="Frisvad J.C."/>
            <person name="Nielsen K.F."/>
            <person name="Lyhne E.K."/>
            <person name="Kogle M.E."/>
            <person name="Kuo A."/>
            <person name="Riley R."/>
            <person name="Clum A."/>
            <person name="Nolan M."/>
            <person name="Lipzen A."/>
            <person name="Salamov A."/>
            <person name="Henrissat B."/>
            <person name="Wiebenga A."/>
            <person name="De vries R.P."/>
            <person name="Grigoriev I.V."/>
            <person name="Mortensen U.H."/>
            <person name="Andersen M.R."/>
            <person name="Baker S.E."/>
        </authorList>
    </citation>
    <scope>NUCLEOTIDE SEQUENCE [LARGE SCALE GENOMIC DNA]</scope>
    <source>
        <strain evidence="1 2">CBS 112811</strain>
    </source>
</reference>
<proteinExistence type="predicted"/>
<evidence type="ECO:0000313" key="1">
    <source>
        <dbReference type="EMBL" id="RAH56325.1"/>
    </source>
</evidence>
<organism evidence="1 2">
    <name type="scientific">Aspergillus piperis CBS 112811</name>
    <dbReference type="NCBI Taxonomy" id="1448313"/>
    <lineage>
        <taxon>Eukaryota</taxon>
        <taxon>Fungi</taxon>
        <taxon>Dikarya</taxon>
        <taxon>Ascomycota</taxon>
        <taxon>Pezizomycotina</taxon>
        <taxon>Eurotiomycetes</taxon>
        <taxon>Eurotiomycetidae</taxon>
        <taxon>Eurotiales</taxon>
        <taxon>Aspergillaceae</taxon>
        <taxon>Aspergillus</taxon>
        <taxon>Aspergillus subgen. Circumdati</taxon>
    </lineage>
</organism>
<evidence type="ECO:0008006" key="3">
    <source>
        <dbReference type="Google" id="ProtNLM"/>
    </source>
</evidence>
<dbReference type="SUPFAM" id="SSF53474">
    <property type="entry name" value="alpha/beta-Hydrolases"/>
    <property type="match status" value="1"/>
</dbReference>
<gene>
    <name evidence="1" type="ORF">BO85DRAFT_521044</name>
</gene>
<dbReference type="RefSeq" id="XP_025514247.1">
    <property type="nucleotide sequence ID" value="XM_025665184.1"/>
</dbReference>
<name>A0A8G1R1Z5_9EURO</name>
<dbReference type="InterPro" id="IPR029058">
    <property type="entry name" value="AB_hydrolase_fold"/>
</dbReference>